<name>A0A1I5VXC1_9RHOB</name>
<protein>
    <recommendedName>
        <fullName evidence="4">Xylose isomerase-like TIM barrel</fullName>
    </recommendedName>
</protein>
<organism evidence="2 3">
    <name type="scientific">Tranquillimonas alkanivorans</name>
    <dbReference type="NCBI Taxonomy" id="441119"/>
    <lineage>
        <taxon>Bacteria</taxon>
        <taxon>Pseudomonadati</taxon>
        <taxon>Pseudomonadota</taxon>
        <taxon>Alphaproteobacteria</taxon>
        <taxon>Rhodobacterales</taxon>
        <taxon>Roseobacteraceae</taxon>
        <taxon>Tranquillimonas</taxon>
    </lineage>
</organism>
<feature type="region of interest" description="Disordered" evidence="1">
    <location>
        <begin position="1"/>
        <end position="21"/>
    </location>
</feature>
<proteinExistence type="predicted"/>
<dbReference type="InterPro" id="IPR036237">
    <property type="entry name" value="Xyl_isomerase-like_sf"/>
</dbReference>
<dbReference type="SUPFAM" id="SSF51658">
    <property type="entry name" value="Xylose isomerase-like"/>
    <property type="match status" value="1"/>
</dbReference>
<evidence type="ECO:0000256" key="1">
    <source>
        <dbReference type="SAM" id="MobiDB-lite"/>
    </source>
</evidence>
<keyword evidence="3" id="KW-1185">Reference proteome</keyword>
<dbReference type="Proteomes" id="UP000199356">
    <property type="component" value="Unassembled WGS sequence"/>
</dbReference>
<dbReference type="STRING" id="441119.SAMN04488047_13714"/>
<reference evidence="2 3" key="1">
    <citation type="submission" date="2016-10" db="EMBL/GenBank/DDBJ databases">
        <authorList>
            <person name="de Groot N.N."/>
        </authorList>
    </citation>
    <scope>NUCLEOTIDE SEQUENCE [LARGE SCALE GENOMIC DNA]</scope>
    <source>
        <strain evidence="2 3">DSM 19547</strain>
    </source>
</reference>
<dbReference type="EMBL" id="FOXA01000037">
    <property type="protein sequence ID" value="SFQ12125.1"/>
    <property type="molecule type" value="Genomic_DNA"/>
</dbReference>
<sequence length="101" mass="11166">MLSPTRRRVTRSWTTRPNCARPRAAASDEGILVHDIEFVKVTPELQVDSLRPFMEAGFAFEAKQVITAPYDPDLARLAGKLAAIADLAAEHDLGTVLEFFP</sequence>
<dbReference type="AlphaFoldDB" id="A0A1I5VXC1"/>
<evidence type="ECO:0008006" key="4">
    <source>
        <dbReference type="Google" id="ProtNLM"/>
    </source>
</evidence>
<gene>
    <name evidence="2" type="ORF">SAMN04488047_13714</name>
</gene>
<accession>A0A1I5VXC1</accession>
<feature type="compositionally biased region" description="Basic residues" evidence="1">
    <location>
        <begin position="1"/>
        <end position="10"/>
    </location>
</feature>
<evidence type="ECO:0000313" key="3">
    <source>
        <dbReference type="Proteomes" id="UP000199356"/>
    </source>
</evidence>
<evidence type="ECO:0000313" key="2">
    <source>
        <dbReference type="EMBL" id="SFQ12125.1"/>
    </source>
</evidence>